<name>A0ABN8YET4_RANTA</name>
<gene>
    <name evidence="2" type="ORF">MRATA1EN1_LOCUS9019</name>
</gene>
<evidence type="ECO:0000313" key="3">
    <source>
        <dbReference type="Proteomes" id="UP001176941"/>
    </source>
</evidence>
<feature type="transmembrane region" description="Helical" evidence="1">
    <location>
        <begin position="100"/>
        <end position="120"/>
    </location>
</feature>
<sequence length="121" mass="13695">MRTPCLAFRPIPVTQLPSTQNTWTLLLTQVFLHHYLRAWACPCRRDIKKNRVTLALSPKGVSQHLAFQIPARFTSSSESTKNEISDSTSRKTAISQCDESSFLFFFSIIVLFLVLFSVGLS</sequence>
<evidence type="ECO:0000256" key="1">
    <source>
        <dbReference type="SAM" id="Phobius"/>
    </source>
</evidence>
<keyword evidence="1" id="KW-0472">Membrane</keyword>
<proteinExistence type="predicted"/>
<keyword evidence="1" id="KW-1133">Transmembrane helix</keyword>
<organism evidence="2 3">
    <name type="scientific">Rangifer tarandus platyrhynchus</name>
    <name type="common">Svalbard reindeer</name>
    <dbReference type="NCBI Taxonomy" id="3082113"/>
    <lineage>
        <taxon>Eukaryota</taxon>
        <taxon>Metazoa</taxon>
        <taxon>Chordata</taxon>
        <taxon>Craniata</taxon>
        <taxon>Vertebrata</taxon>
        <taxon>Euteleostomi</taxon>
        <taxon>Mammalia</taxon>
        <taxon>Eutheria</taxon>
        <taxon>Laurasiatheria</taxon>
        <taxon>Artiodactyla</taxon>
        <taxon>Ruminantia</taxon>
        <taxon>Pecora</taxon>
        <taxon>Cervidae</taxon>
        <taxon>Odocoileinae</taxon>
        <taxon>Rangifer</taxon>
    </lineage>
</organism>
<keyword evidence="1" id="KW-0812">Transmembrane</keyword>
<evidence type="ECO:0000313" key="2">
    <source>
        <dbReference type="EMBL" id="CAI9160057.1"/>
    </source>
</evidence>
<reference evidence="2" key="1">
    <citation type="submission" date="2023-04" db="EMBL/GenBank/DDBJ databases">
        <authorList>
            <consortium name="ELIXIR-Norway"/>
        </authorList>
    </citation>
    <scope>NUCLEOTIDE SEQUENCE [LARGE SCALE GENOMIC DNA]</scope>
</reference>
<accession>A0ABN8YET4</accession>
<dbReference type="Proteomes" id="UP001176941">
    <property type="component" value="Chromosome 2"/>
</dbReference>
<protein>
    <submittedName>
        <fullName evidence="2">Uncharacterized protein</fullName>
    </submittedName>
</protein>
<dbReference type="EMBL" id="OX459938">
    <property type="protein sequence ID" value="CAI9160057.1"/>
    <property type="molecule type" value="Genomic_DNA"/>
</dbReference>
<keyword evidence="3" id="KW-1185">Reference proteome</keyword>